<feature type="chain" id="PRO_5038592673" evidence="1">
    <location>
        <begin position="26"/>
        <end position="78"/>
    </location>
</feature>
<comment type="caution">
    <text evidence="2">The sequence shown here is derived from an EMBL/GenBank/DDBJ whole genome shotgun (WGS) entry which is preliminary data.</text>
</comment>
<proteinExistence type="predicted"/>
<name>A0A9D2AYH7_9SPHI</name>
<organism evidence="2 3">
    <name type="scientific">Candidatus Sphingobacterium stercoripullorum</name>
    <dbReference type="NCBI Taxonomy" id="2838759"/>
    <lineage>
        <taxon>Bacteria</taxon>
        <taxon>Pseudomonadati</taxon>
        <taxon>Bacteroidota</taxon>
        <taxon>Sphingobacteriia</taxon>
        <taxon>Sphingobacteriales</taxon>
        <taxon>Sphingobacteriaceae</taxon>
        <taxon>Sphingobacterium</taxon>
    </lineage>
</organism>
<evidence type="ECO:0000256" key="1">
    <source>
        <dbReference type="SAM" id="SignalP"/>
    </source>
</evidence>
<evidence type="ECO:0000313" key="2">
    <source>
        <dbReference type="EMBL" id="HIX53859.1"/>
    </source>
</evidence>
<evidence type="ECO:0000313" key="3">
    <source>
        <dbReference type="Proteomes" id="UP000824156"/>
    </source>
</evidence>
<dbReference type="Proteomes" id="UP000824156">
    <property type="component" value="Unassembled WGS sequence"/>
</dbReference>
<keyword evidence="1" id="KW-0732">Signal</keyword>
<dbReference type="EMBL" id="DXEZ01000070">
    <property type="protein sequence ID" value="HIX53859.1"/>
    <property type="molecule type" value="Genomic_DNA"/>
</dbReference>
<dbReference type="AlphaFoldDB" id="A0A9D2AYH7"/>
<reference evidence="2" key="1">
    <citation type="journal article" date="2021" name="PeerJ">
        <title>Extensive microbial diversity within the chicken gut microbiome revealed by metagenomics and culture.</title>
        <authorList>
            <person name="Gilroy R."/>
            <person name="Ravi A."/>
            <person name="Getino M."/>
            <person name="Pursley I."/>
            <person name="Horton D.L."/>
            <person name="Alikhan N.F."/>
            <person name="Baker D."/>
            <person name="Gharbi K."/>
            <person name="Hall N."/>
            <person name="Watson M."/>
            <person name="Adriaenssens E.M."/>
            <person name="Foster-Nyarko E."/>
            <person name="Jarju S."/>
            <person name="Secka A."/>
            <person name="Antonio M."/>
            <person name="Oren A."/>
            <person name="Chaudhuri R.R."/>
            <person name="La Ragione R."/>
            <person name="Hildebrand F."/>
            <person name="Pallen M.J."/>
        </authorList>
    </citation>
    <scope>NUCLEOTIDE SEQUENCE</scope>
    <source>
        <strain evidence="2">1719</strain>
    </source>
</reference>
<gene>
    <name evidence="2" type="ORF">H9853_02435</name>
</gene>
<feature type="signal peptide" evidence="1">
    <location>
        <begin position="1"/>
        <end position="25"/>
    </location>
</feature>
<sequence>MKNILRYLIGSLMLALMGVSCNSSYLDVIPNKKIVVPQTLKDVRALLNNTSMLNGRYPGIPEVLADDYYLTDDSYDIV</sequence>
<reference evidence="2" key="2">
    <citation type="submission" date="2021-04" db="EMBL/GenBank/DDBJ databases">
        <authorList>
            <person name="Gilroy R."/>
        </authorList>
    </citation>
    <scope>NUCLEOTIDE SEQUENCE</scope>
    <source>
        <strain evidence="2">1719</strain>
    </source>
</reference>
<protein>
    <submittedName>
        <fullName evidence="2">Uncharacterized protein</fullName>
    </submittedName>
</protein>
<dbReference type="PROSITE" id="PS51257">
    <property type="entry name" value="PROKAR_LIPOPROTEIN"/>
    <property type="match status" value="1"/>
</dbReference>
<feature type="non-terminal residue" evidence="2">
    <location>
        <position position="78"/>
    </location>
</feature>
<accession>A0A9D2AYH7</accession>